<dbReference type="PANTHER" id="PTHR16134:SF19">
    <property type="entry name" value="F-BOX AND LEUCINE-RICH REPEAT PROTEIN 18"/>
    <property type="match status" value="1"/>
</dbReference>
<evidence type="ECO:0000313" key="4">
    <source>
        <dbReference type="Proteomes" id="UP001369086"/>
    </source>
</evidence>
<feature type="domain" description="F-box" evidence="2">
    <location>
        <begin position="19"/>
        <end position="66"/>
    </location>
</feature>
<dbReference type="Gene3D" id="1.20.1280.50">
    <property type="match status" value="1"/>
</dbReference>
<dbReference type="InterPro" id="IPR036047">
    <property type="entry name" value="F-box-like_dom_sf"/>
</dbReference>
<proteinExistence type="predicted"/>
<dbReference type="InterPro" id="IPR001810">
    <property type="entry name" value="F-box_dom"/>
</dbReference>
<dbReference type="SUPFAM" id="SSF81383">
    <property type="entry name" value="F-box domain"/>
    <property type="match status" value="1"/>
</dbReference>
<evidence type="ECO:0000259" key="2">
    <source>
        <dbReference type="PROSITE" id="PS50181"/>
    </source>
</evidence>
<name>A0ABR0YUQ9_HUSHU</name>
<dbReference type="Pfam" id="PF19729">
    <property type="entry name" value="LRR_FBXL18"/>
    <property type="match status" value="1"/>
</dbReference>
<sequence length="712" mass="79082">MDNQEAEEMPSEDPVDSDNINMTEFSDEILLNILKFVPTHDVVLSVRRVCKKFANLCLDKSLVTTVRLTRDYQASDDKVKQMIREIASQIQVLSMSSCYWLSGPTVDQMSKCKSLVKLDLSGCRLTSLRLSKILSCLWALRSLAIDISHGFDSSQLSSESKATLSHLTELKQTLHTPSYGVVPCCTSLERLLLYFEIHNFSSFTTSCQLMVGQSSVPHYQSLRIFYSRLAPGYVNQVVMRLYLTVFSMRIPQNLQAFVISIPGNFPESGAAAKNLLEGMARNVALEALQLPKTWVDGSCLPHILKLSTPSYLNFSRCLVFGNQLVHDGKDLKSLVSLNLSGCVHCLSRDCSRKAEDDIDCDTVETLVNACPNIRHLNLSAAHHHSPSHSESHVCTILSKLKHLRSLALPVCTVSEEGKSSDQSPSNSLQPVANSAVTLGLIKSTRIGVKTYNPRNSSEQSGRDPPNSSFKVLLDSASLLEELELIGSSFSSSMPRNEPAIRKELPPCVRARQVGDEDMAAVGRLGLLQRLTLAQLPGIVNGAGLVQVGMKCQELQVLSLANLGMLKKVTYMPSLIETLKHCKQLKDFRLEQPYISANSQFFQALSHCPSLQRLCIISRHGTFQPDAVMSFMASCRDVIMCHMFTGETLVACRNLQQALLQSFQEERPALNVIVYPLLHEGLVNVIRDAPLVHLEEITLFKSRVAEDPPHLWW</sequence>
<keyword evidence="4" id="KW-1185">Reference proteome</keyword>
<reference evidence="3 4" key="1">
    <citation type="submission" date="2021-05" db="EMBL/GenBank/DDBJ databases">
        <authorList>
            <person name="Zahm M."/>
            <person name="Klopp C."/>
            <person name="Cabau C."/>
            <person name="Kuhl H."/>
            <person name="Suciu R."/>
            <person name="Ciorpac M."/>
            <person name="Holostenco D."/>
            <person name="Gessner J."/>
            <person name="Wuertz S."/>
            <person name="Hohne C."/>
            <person name="Stock M."/>
            <person name="Gislard M."/>
            <person name="Lluch J."/>
            <person name="Milhes M."/>
            <person name="Lampietro C."/>
            <person name="Lopez Roques C."/>
            <person name="Donnadieu C."/>
            <person name="Du K."/>
            <person name="Schartl M."/>
            <person name="Guiguen Y."/>
        </authorList>
    </citation>
    <scope>NUCLEOTIDE SEQUENCE [LARGE SCALE GENOMIC DNA]</scope>
    <source>
        <strain evidence="3">Hh-F2</strain>
        <tissue evidence="3">Blood</tissue>
    </source>
</reference>
<dbReference type="Proteomes" id="UP001369086">
    <property type="component" value="Unassembled WGS sequence"/>
</dbReference>
<feature type="compositionally biased region" description="Acidic residues" evidence="1">
    <location>
        <begin position="1"/>
        <end position="16"/>
    </location>
</feature>
<dbReference type="PROSITE" id="PS50181">
    <property type="entry name" value="FBOX"/>
    <property type="match status" value="1"/>
</dbReference>
<evidence type="ECO:0000313" key="3">
    <source>
        <dbReference type="EMBL" id="KAK6476189.1"/>
    </source>
</evidence>
<dbReference type="InterPro" id="IPR032675">
    <property type="entry name" value="LRR_dom_sf"/>
</dbReference>
<organism evidence="3 4">
    <name type="scientific">Huso huso</name>
    <name type="common">Beluga</name>
    <name type="synonym">Acipenser huso</name>
    <dbReference type="NCBI Taxonomy" id="61971"/>
    <lineage>
        <taxon>Eukaryota</taxon>
        <taxon>Metazoa</taxon>
        <taxon>Chordata</taxon>
        <taxon>Craniata</taxon>
        <taxon>Vertebrata</taxon>
        <taxon>Euteleostomi</taxon>
        <taxon>Actinopterygii</taxon>
        <taxon>Chondrostei</taxon>
        <taxon>Acipenseriformes</taxon>
        <taxon>Acipenseridae</taxon>
        <taxon>Huso</taxon>
    </lineage>
</organism>
<comment type="caution">
    <text evidence="3">The sequence shown here is derived from an EMBL/GenBank/DDBJ whole genome shotgun (WGS) entry which is preliminary data.</text>
</comment>
<gene>
    <name evidence="3" type="ORF">HHUSO_G24235</name>
</gene>
<dbReference type="InterPro" id="IPR045627">
    <property type="entry name" value="FBXL18_LRR"/>
</dbReference>
<dbReference type="SUPFAM" id="SSF52047">
    <property type="entry name" value="RNI-like"/>
    <property type="match status" value="1"/>
</dbReference>
<dbReference type="PANTHER" id="PTHR16134">
    <property type="entry name" value="F-BOX/TPR REPEAT PROTEIN POF3"/>
    <property type="match status" value="1"/>
</dbReference>
<dbReference type="Pfam" id="PF00646">
    <property type="entry name" value="F-box"/>
    <property type="match status" value="1"/>
</dbReference>
<dbReference type="EMBL" id="JAHFZB010000023">
    <property type="protein sequence ID" value="KAK6476189.1"/>
    <property type="molecule type" value="Genomic_DNA"/>
</dbReference>
<accession>A0ABR0YUQ9</accession>
<feature type="region of interest" description="Disordered" evidence="1">
    <location>
        <begin position="1"/>
        <end position="20"/>
    </location>
</feature>
<dbReference type="Gene3D" id="3.80.10.10">
    <property type="entry name" value="Ribonuclease Inhibitor"/>
    <property type="match status" value="2"/>
</dbReference>
<protein>
    <submittedName>
        <fullName evidence="3">F-box/LRR-repeat protein 18 isoform X1</fullName>
    </submittedName>
</protein>
<evidence type="ECO:0000256" key="1">
    <source>
        <dbReference type="SAM" id="MobiDB-lite"/>
    </source>
</evidence>